<dbReference type="InterPro" id="IPR014787">
    <property type="entry name" value="PSer_Pase_RsbU_N"/>
</dbReference>
<keyword evidence="4" id="KW-1185">Reference proteome</keyword>
<dbReference type="RefSeq" id="WP_185125041.1">
    <property type="nucleotide sequence ID" value="NZ_CAJEWD010000004.1"/>
</dbReference>
<dbReference type="Pfam" id="PF07228">
    <property type="entry name" value="SpoIIE"/>
    <property type="match status" value="1"/>
</dbReference>
<evidence type="ECO:0000259" key="2">
    <source>
        <dbReference type="PROSITE" id="PS51746"/>
    </source>
</evidence>
<dbReference type="PANTHER" id="PTHR43156:SF15">
    <property type="entry name" value="PHOSPHOSERINE PHOSPHATASE RSBU"/>
    <property type="match status" value="1"/>
</dbReference>
<protein>
    <submittedName>
        <fullName evidence="3">Phosphoserine phosphatase RsbU</fullName>
    </submittedName>
</protein>
<dbReference type="Gene3D" id="1.10.1240.30">
    <property type="entry name" value="KaiA/RbsU domain"/>
    <property type="match status" value="1"/>
</dbReference>
<dbReference type="GO" id="GO:0016791">
    <property type="term" value="F:phosphatase activity"/>
    <property type="evidence" value="ECO:0007669"/>
    <property type="project" value="TreeGrafter"/>
</dbReference>
<dbReference type="Proteomes" id="UP000589351">
    <property type="component" value="Unassembled WGS sequence"/>
</dbReference>
<gene>
    <name evidence="3" type="primary">rsbU</name>
    <name evidence="3" type="ORF">JEODO184_00488</name>
</gene>
<dbReference type="InterPro" id="IPR001932">
    <property type="entry name" value="PPM-type_phosphatase-like_dom"/>
</dbReference>
<dbReference type="Pfam" id="PF08673">
    <property type="entry name" value="RsbU_N"/>
    <property type="match status" value="1"/>
</dbReference>
<dbReference type="AlphaFoldDB" id="A0A6V7R8H8"/>
<feature type="domain" description="PPM-type phosphatase" evidence="2">
    <location>
        <begin position="124"/>
        <end position="335"/>
    </location>
</feature>
<dbReference type="EMBL" id="CAJEWD010000004">
    <property type="protein sequence ID" value="CAD2073586.1"/>
    <property type="molecule type" value="Genomic_DNA"/>
</dbReference>
<evidence type="ECO:0000313" key="3">
    <source>
        <dbReference type="EMBL" id="CAD2073586.1"/>
    </source>
</evidence>
<dbReference type="SUPFAM" id="SSF101215">
    <property type="entry name" value="KaiA/RbsU domain"/>
    <property type="match status" value="1"/>
</dbReference>
<organism evidence="3 4">
    <name type="scientific">Jeotgalicoccus meleagridis</name>
    <dbReference type="NCBI Taxonomy" id="2759181"/>
    <lineage>
        <taxon>Bacteria</taxon>
        <taxon>Bacillati</taxon>
        <taxon>Bacillota</taxon>
        <taxon>Bacilli</taxon>
        <taxon>Bacillales</taxon>
        <taxon>Staphylococcaceae</taxon>
        <taxon>Jeotgalicoccus</taxon>
    </lineage>
</organism>
<dbReference type="Gene3D" id="3.60.40.10">
    <property type="entry name" value="PPM-type phosphatase domain"/>
    <property type="match status" value="1"/>
</dbReference>
<keyword evidence="1" id="KW-0378">Hydrolase</keyword>
<dbReference type="InterPro" id="IPR017944">
    <property type="entry name" value="KaiA/RbsU_helical_domain_sf"/>
</dbReference>
<accession>A0A6V7R8H8</accession>
<dbReference type="InterPro" id="IPR036457">
    <property type="entry name" value="PPM-type-like_dom_sf"/>
</dbReference>
<dbReference type="PROSITE" id="PS51746">
    <property type="entry name" value="PPM_2"/>
    <property type="match status" value="1"/>
</dbReference>
<dbReference type="InterPro" id="IPR052016">
    <property type="entry name" value="Bact_Sigma-Reg"/>
</dbReference>
<reference evidence="3 4" key="1">
    <citation type="submission" date="2020-07" db="EMBL/GenBank/DDBJ databases">
        <authorList>
            <person name="Criscuolo A."/>
        </authorList>
    </citation>
    <scope>NUCLEOTIDE SEQUENCE [LARGE SCALE GENOMIC DNA]</scope>
    <source>
        <strain evidence="3">CIP111649</strain>
    </source>
</reference>
<name>A0A6V7R8H8_9STAP</name>
<dbReference type="SMART" id="SM00331">
    <property type="entry name" value="PP2C_SIG"/>
    <property type="match status" value="1"/>
</dbReference>
<evidence type="ECO:0000313" key="4">
    <source>
        <dbReference type="Proteomes" id="UP000589351"/>
    </source>
</evidence>
<comment type="caution">
    <text evidence="3">The sequence shown here is derived from an EMBL/GenBank/DDBJ whole genome shotgun (WGS) entry which is preliminary data.</text>
</comment>
<proteinExistence type="predicted"/>
<evidence type="ECO:0000256" key="1">
    <source>
        <dbReference type="ARBA" id="ARBA00022801"/>
    </source>
</evidence>
<sequence>MTYIDDIVEEYKMLITDYLKTKDINTLLDAAHDFSERAIDIDISPDEMIALHIELIDAMPLDDYQSLKDSLDILQEVMIHFGFTYKDYKAMLNKLERHDQEMDVAASLQETMLKTSIPSIEELEIGAISVPARKVSGDYYNIIEHKDDKLTFAVADVIGKGIPAAIAMSMLKFGMDMTPSSNPPSDSLVRLNQLVEKNVNKNMFVTMFYGLYDFMTGKLCFSSAGHEPAFVYRHEEDDFEEIDGKGLVLGVLSDTSYEEVSVELGHNDMVFVYTDGVSELRKHDESFIDMEDIKDMIRESKDQHPQDIVQYIYENLTRMRHQSYRDDLTMFIIKNKNTQ</sequence>
<dbReference type="SUPFAM" id="SSF81606">
    <property type="entry name" value="PP2C-like"/>
    <property type="match status" value="1"/>
</dbReference>
<dbReference type="PANTHER" id="PTHR43156">
    <property type="entry name" value="STAGE II SPORULATION PROTEIN E-RELATED"/>
    <property type="match status" value="1"/>
</dbReference>